<gene>
    <name evidence="1" type="ORF">FS320_31410</name>
</gene>
<dbReference type="Pfam" id="PF25680">
    <property type="entry name" value="Mom"/>
    <property type="match status" value="1"/>
</dbReference>
<accession>A0A5N7N040</accession>
<name>A0A5N7N040_9HYPH</name>
<dbReference type="RefSeq" id="WP_152716361.1">
    <property type="nucleotide sequence ID" value="NZ_VOSJ01000250.1"/>
</dbReference>
<dbReference type="EMBL" id="VOSK01000234">
    <property type="protein sequence ID" value="MPR29476.1"/>
    <property type="molecule type" value="Genomic_DNA"/>
</dbReference>
<dbReference type="Proteomes" id="UP000403266">
    <property type="component" value="Unassembled WGS sequence"/>
</dbReference>
<comment type="caution">
    <text evidence="1">The sequence shown here is derived from an EMBL/GenBank/DDBJ whole genome shotgun (WGS) entry which is preliminary data.</text>
</comment>
<dbReference type="InterPro" id="IPR057895">
    <property type="entry name" value="Mom"/>
</dbReference>
<evidence type="ECO:0000313" key="1">
    <source>
        <dbReference type="EMBL" id="MPR29476.1"/>
    </source>
</evidence>
<organism evidence="1 2">
    <name type="scientific">Microvirga tunisiensis</name>
    <dbReference type="NCBI Taxonomy" id="2108360"/>
    <lineage>
        <taxon>Bacteria</taxon>
        <taxon>Pseudomonadati</taxon>
        <taxon>Pseudomonadota</taxon>
        <taxon>Alphaproteobacteria</taxon>
        <taxon>Hyphomicrobiales</taxon>
        <taxon>Methylobacteriaceae</taxon>
        <taxon>Microvirga</taxon>
    </lineage>
</organism>
<evidence type="ECO:0000313" key="2">
    <source>
        <dbReference type="Proteomes" id="UP000403266"/>
    </source>
</evidence>
<reference evidence="1 2" key="1">
    <citation type="journal article" date="2019" name="Syst. Appl. Microbiol.">
        <title>Microvirga tunisiensis sp. nov., a root nodule symbiotic bacterium isolated from Lupinus micranthus and L. luteus grown in Northern Tunisia.</title>
        <authorList>
            <person name="Msaddak A."/>
            <person name="Rejili M."/>
            <person name="Duran D."/>
            <person name="Mars M."/>
            <person name="Palacios J.M."/>
            <person name="Ruiz-Argueso T."/>
            <person name="Rey L."/>
            <person name="Imperial J."/>
        </authorList>
    </citation>
    <scope>NUCLEOTIDE SEQUENCE [LARGE SCALE GENOMIC DNA]</scope>
    <source>
        <strain evidence="1 2">Lmie10</strain>
    </source>
</reference>
<sequence length="290" mass="32436">MTQLSLFDLSMRWNSRRASYRPSQEPIDPSQFSVAPIGDAAAREFVIKHHYSGSYPAAIAAYGLFERIAPFQQELVGVAVFSVPMQPKAAAAYGAAPDAKFCELGRFVLKDHVGGNGETWLLSRALRLLAQDKQRPDRRPRYDLCLSYSDPVPRTTADGDLLHIGHVGRIYQAFGNSIYLGRGTARFHWLTRDGSIVSPRALSKLRNGERGAAYAYEFLRSHGAPARALGEPEADYIRRALQEGPFRRMRHNGNHAYVFPCGTHSTRQEIRRRMDKGLPRPTKTDLPLAA</sequence>
<protein>
    <submittedName>
        <fullName evidence="1">Uncharacterized protein</fullName>
    </submittedName>
</protein>
<keyword evidence="2" id="KW-1185">Reference proteome</keyword>
<dbReference type="OrthoDB" id="9180556at2"/>
<proteinExistence type="predicted"/>
<dbReference type="AlphaFoldDB" id="A0A5N7N040"/>